<dbReference type="KEGG" id="pphe:PP2015_816"/>
<evidence type="ECO:0000313" key="3">
    <source>
        <dbReference type="Proteomes" id="UP000061457"/>
    </source>
</evidence>
<feature type="transmembrane region" description="Helical" evidence="1">
    <location>
        <begin position="9"/>
        <end position="26"/>
    </location>
</feature>
<accession>A0A0S2JYS3</accession>
<dbReference type="AlphaFoldDB" id="A0A0S2JYS3"/>
<keyword evidence="1" id="KW-0472">Membrane</keyword>
<keyword evidence="1" id="KW-0812">Transmembrane</keyword>
<evidence type="ECO:0000313" key="2">
    <source>
        <dbReference type="EMBL" id="ALO41335.1"/>
    </source>
</evidence>
<gene>
    <name evidence="2" type="ORF">PP2015_816</name>
</gene>
<keyword evidence="3" id="KW-1185">Reference proteome</keyword>
<evidence type="ECO:0000256" key="1">
    <source>
        <dbReference type="SAM" id="Phobius"/>
    </source>
</evidence>
<dbReference type="RefSeq" id="WP_058029083.1">
    <property type="nucleotide sequence ID" value="NZ_CP013187.1"/>
</dbReference>
<name>A0A0S2JYS3_9GAMM</name>
<feature type="transmembrane region" description="Helical" evidence="1">
    <location>
        <begin position="98"/>
        <end position="121"/>
    </location>
</feature>
<feature type="transmembrane region" description="Helical" evidence="1">
    <location>
        <begin position="66"/>
        <end position="86"/>
    </location>
</feature>
<dbReference type="EMBL" id="CP013187">
    <property type="protein sequence ID" value="ALO41335.1"/>
    <property type="molecule type" value="Genomic_DNA"/>
</dbReference>
<protein>
    <submittedName>
        <fullName evidence="2">Membrane protein, putative</fullName>
    </submittedName>
</protein>
<feature type="transmembrane region" description="Helical" evidence="1">
    <location>
        <begin position="191"/>
        <end position="210"/>
    </location>
</feature>
<dbReference type="OrthoDB" id="5916863at2"/>
<proteinExistence type="predicted"/>
<dbReference type="STRING" id="161398.PP2015_816"/>
<organism evidence="2 3">
    <name type="scientific">Pseudoalteromonas phenolica</name>
    <dbReference type="NCBI Taxonomy" id="161398"/>
    <lineage>
        <taxon>Bacteria</taxon>
        <taxon>Pseudomonadati</taxon>
        <taxon>Pseudomonadota</taxon>
        <taxon>Gammaproteobacteria</taxon>
        <taxon>Alteromonadales</taxon>
        <taxon>Pseudoalteromonadaceae</taxon>
        <taxon>Pseudoalteromonas</taxon>
    </lineage>
</organism>
<dbReference type="PATRIC" id="fig|161398.10.peg.829"/>
<dbReference type="Proteomes" id="UP000061457">
    <property type="component" value="Chromosome I"/>
</dbReference>
<sequence>MNRTLVSRLPLLFLICLVATYFWFYSSSSILNEYGSYKPEWPLLIDTFITLPLICYVFLTDKKQATIKAIAYCALLILFGAYFIPAQQKFIWHSLEQARYLVMASVLFIELVVVASVIAAIKADLNTCTDPDESLIAPLKRWLKSGPVFNLMQFDMRMWVFCLFANKIKSENYIGEQHFWYAKKDDAKGNALGFIFLMAFEIPIAHLVLHFAWSPLAANVISLLSIFGLVLFIGEYRAMSRRPISLTQTHLIVRYGIYNPLYIPLDNIETISPHNEFVPRSNEVNRYNFSGVPNIEIKLINQIDKKSKIYLGVDDPSSLINALNNKI</sequence>
<feature type="transmembrane region" description="Helical" evidence="1">
    <location>
        <begin position="41"/>
        <end position="59"/>
    </location>
</feature>
<keyword evidence="1" id="KW-1133">Transmembrane helix</keyword>
<reference evidence="2 3" key="1">
    <citation type="submission" date="2015-11" db="EMBL/GenBank/DDBJ databases">
        <authorList>
            <person name="Zhang Y."/>
            <person name="Guo Z."/>
        </authorList>
    </citation>
    <scope>NUCLEOTIDE SEQUENCE [LARGE SCALE GENOMIC DNA]</scope>
    <source>
        <strain evidence="2 3">KCTC 12086</strain>
    </source>
</reference>
<feature type="transmembrane region" description="Helical" evidence="1">
    <location>
        <begin position="216"/>
        <end position="234"/>
    </location>
</feature>